<dbReference type="EMBL" id="RBKU01000001">
    <property type="protein sequence ID" value="RKR81698.1"/>
    <property type="molecule type" value="Genomic_DNA"/>
</dbReference>
<name>A0A495J018_9SPHI</name>
<evidence type="ECO:0000313" key="6">
    <source>
        <dbReference type="EMBL" id="RKR81698.1"/>
    </source>
</evidence>
<dbReference type="Pfam" id="PF00254">
    <property type="entry name" value="FKBP_C"/>
    <property type="match status" value="1"/>
</dbReference>
<sequence>MRLVNAKGTKHPGPHINLIKKVLKSVKVLFLNFKRINLPFINKMGKILLLSFIVGIIISGCGKVNTLADNARLQAAADSIIIHKYITDNNLTGVAKEIKTTGEFYIIDTLGTGSALFTSSTLVTVGYKGSLLGSSSTFINNFGVFHPSFALGTVIQGWQLGLPLIKKGGTIRLIVPSGYAYGPYPQSDYGLPANAILDFTIKLYDITN</sequence>
<dbReference type="InterPro" id="IPR001179">
    <property type="entry name" value="PPIase_FKBP_dom"/>
</dbReference>
<evidence type="ECO:0000256" key="2">
    <source>
        <dbReference type="ARBA" id="ARBA00023110"/>
    </source>
</evidence>
<keyword evidence="2 3" id="KW-0697">Rotamase</keyword>
<feature type="domain" description="PPIase FKBP-type" evidence="5">
    <location>
        <begin position="120"/>
        <end position="207"/>
    </location>
</feature>
<accession>A0A495J018</accession>
<evidence type="ECO:0000256" key="4">
    <source>
        <dbReference type="RuleBase" id="RU003915"/>
    </source>
</evidence>
<gene>
    <name evidence="6" type="ORF">BDD43_1848</name>
</gene>
<dbReference type="OrthoDB" id="669809at2"/>
<dbReference type="GO" id="GO:0003755">
    <property type="term" value="F:peptidyl-prolyl cis-trans isomerase activity"/>
    <property type="evidence" value="ECO:0007669"/>
    <property type="project" value="UniProtKB-UniRule"/>
</dbReference>
<dbReference type="Gene3D" id="3.10.50.40">
    <property type="match status" value="1"/>
</dbReference>
<dbReference type="Proteomes" id="UP000268007">
    <property type="component" value="Unassembled WGS sequence"/>
</dbReference>
<dbReference type="PROSITE" id="PS50059">
    <property type="entry name" value="FKBP_PPIASE"/>
    <property type="match status" value="1"/>
</dbReference>
<protein>
    <recommendedName>
        <fullName evidence="4">Peptidyl-prolyl cis-trans isomerase</fullName>
        <ecNumber evidence="4">5.2.1.8</ecNumber>
    </recommendedName>
</protein>
<dbReference type="SUPFAM" id="SSF54534">
    <property type="entry name" value="FKBP-like"/>
    <property type="match status" value="1"/>
</dbReference>
<evidence type="ECO:0000256" key="1">
    <source>
        <dbReference type="ARBA" id="ARBA00000971"/>
    </source>
</evidence>
<comment type="caution">
    <text evidence="6">The sequence shown here is derived from an EMBL/GenBank/DDBJ whole genome shotgun (WGS) entry which is preliminary data.</text>
</comment>
<proteinExistence type="inferred from homology"/>
<dbReference type="AlphaFoldDB" id="A0A495J018"/>
<evidence type="ECO:0000259" key="5">
    <source>
        <dbReference type="PROSITE" id="PS50059"/>
    </source>
</evidence>
<keyword evidence="3 4" id="KW-0413">Isomerase</keyword>
<evidence type="ECO:0000256" key="3">
    <source>
        <dbReference type="PROSITE-ProRule" id="PRU00277"/>
    </source>
</evidence>
<reference evidence="6 7" key="1">
    <citation type="submission" date="2018-10" db="EMBL/GenBank/DDBJ databases">
        <title>Genomic Encyclopedia of Archaeal and Bacterial Type Strains, Phase II (KMG-II): from individual species to whole genera.</title>
        <authorList>
            <person name="Goeker M."/>
        </authorList>
    </citation>
    <scope>NUCLEOTIDE SEQUENCE [LARGE SCALE GENOMIC DNA]</scope>
    <source>
        <strain evidence="6 7">DSM 18602</strain>
    </source>
</reference>
<dbReference type="InterPro" id="IPR046357">
    <property type="entry name" value="PPIase_dom_sf"/>
</dbReference>
<comment type="catalytic activity">
    <reaction evidence="1 3 4">
        <text>[protein]-peptidylproline (omega=180) = [protein]-peptidylproline (omega=0)</text>
        <dbReference type="Rhea" id="RHEA:16237"/>
        <dbReference type="Rhea" id="RHEA-COMP:10747"/>
        <dbReference type="Rhea" id="RHEA-COMP:10748"/>
        <dbReference type="ChEBI" id="CHEBI:83833"/>
        <dbReference type="ChEBI" id="CHEBI:83834"/>
        <dbReference type="EC" id="5.2.1.8"/>
    </reaction>
</comment>
<dbReference type="EC" id="5.2.1.8" evidence="4"/>
<comment type="similarity">
    <text evidence="4">Belongs to the FKBP-type PPIase family.</text>
</comment>
<keyword evidence="7" id="KW-1185">Reference proteome</keyword>
<evidence type="ECO:0000313" key="7">
    <source>
        <dbReference type="Proteomes" id="UP000268007"/>
    </source>
</evidence>
<organism evidence="6 7">
    <name type="scientific">Mucilaginibacter gracilis</name>
    <dbReference type="NCBI Taxonomy" id="423350"/>
    <lineage>
        <taxon>Bacteria</taxon>
        <taxon>Pseudomonadati</taxon>
        <taxon>Bacteroidota</taxon>
        <taxon>Sphingobacteriia</taxon>
        <taxon>Sphingobacteriales</taxon>
        <taxon>Sphingobacteriaceae</taxon>
        <taxon>Mucilaginibacter</taxon>
    </lineage>
</organism>